<proteinExistence type="predicted"/>
<keyword evidence="2" id="KW-1185">Reference proteome</keyword>
<sequence>GRLAHQSPNQRIRYSFRRLERPLPLTCHVPATYYVLLHRNGRSCSTGQVHERSAPACTGRRLRAPSPLRWHHQVTNHLPLLVSFTSASIRIHFTSCRLIMCGATTYVREDCTFATSARLLSAPGLPGTARACRRRSSWSPSIWRTSQHGTRRRFTHRARCLPWSTTARSPERAWI</sequence>
<reference evidence="2" key="1">
    <citation type="journal article" date="2013" name="Nature">
        <title>Draft genome of the wheat A-genome progenitor Triticum urartu.</title>
        <authorList>
            <person name="Ling H.Q."/>
            <person name="Zhao S."/>
            <person name="Liu D."/>
            <person name="Wang J."/>
            <person name="Sun H."/>
            <person name="Zhang C."/>
            <person name="Fan H."/>
            <person name="Li D."/>
            <person name="Dong L."/>
            <person name="Tao Y."/>
            <person name="Gao C."/>
            <person name="Wu H."/>
            <person name="Li Y."/>
            <person name="Cui Y."/>
            <person name="Guo X."/>
            <person name="Zheng S."/>
            <person name="Wang B."/>
            <person name="Yu K."/>
            <person name="Liang Q."/>
            <person name="Yang W."/>
            <person name="Lou X."/>
            <person name="Chen J."/>
            <person name="Feng M."/>
            <person name="Jian J."/>
            <person name="Zhang X."/>
            <person name="Luo G."/>
            <person name="Jiang Y."/>
            <person name="Liu J."/>
            <person name="Wang Z."/>
            <person name="Sha Y."/>
            <person name="Zhang B."/>
            <person name="Wu H."/>
            <person name="Tang D."/>
            <person name="Shen Q."/>
            <person name="Xue P."/>
            <person name="Zou S."/>
            <person name="Wang X."/>
            <person name="Liu X."/>
            <person name="Wang F."/>
            <person name="Yang Y."/>
            <person name="An X."/>
            <person name="Dong Z."/>
            <person name="Zhang K."/>
            <person name="Zhang X."/>
            <person name="Luo M.C."/>
            <person name="Dvorak J."/>
            <person name="Tong Y."/>
            <person name="Wang J."/>
            <person name="Yang H."/>
            <person name="Li Z."/>
            <person name="Wang D."/>
            <person name="Zhang A."/>
            <person name="Wang J."/>
        </authorList>
    </citation>
    <scope>NUCLEOTIDE SEQUENCE</scope>
    <source>
        <strain evidence="2">cv. G1812</strain>
    </source>
</reference>
<name>A0A8R7U9J8_TRIUA</name>
<evidence type="ECO:0000313" key="2">
    <source>
        <dbReference type="Proteomes" id="UP000015106"/>
    </source>
</evidence>
<evidence type="ECO:0000313" key="1">
    <source>
        <dbReference type="EnsemblPlants" id="TuG1812G0400002371.01.T06"/>
    </source>
</evidence>
<accession>A0A8R7U9J8</accession>
<dbReference type="Proteomes" id="UP000015106">
    <property type="component" value="Chromosome 4"/>
</dbReference>
<reference evidence="1" key="2">
    <citation type="submission" date="2018-03" db="EMBL/GenBank/DDBJ databases">
        <title>The Triticum urartu genome reveals the dynamic nature of wheat genome evolution.</title>
        <authorList>
            <person name="Ling H."/>
            <person name="Ma B."/>
            <person name="Shi X."/>
            <person name="Liu H."/>
            <person name="Dong L."/>
            <person name="Sun H."/>
            <person name="Cao Y."/>
            <person name="Gao Q."/>
            <person name="Zheng S."/>
            <person name="Li Y."/>
            <person name="Yu Y."/>
            <person name="Du H."/>
            <person name="Qi M."/>
            <person name="Li Y."/>
            <person name="Yu H."/>
            <person name="Cui Y."/>
            <person name="Wang N."/>
            <person name="Chen C."/>
            <person name="Wu H."/>
            <person name="Zhao Y."/>
            <person name="Zhang J."/>
            <person name="Li Y."/>
            <person name="Zhou W."/>
            <person name="Zhang B."/>
            <person name="Hu W."/>
            <person name="Eijk M."/>
            <person name="Tang J."/>
            <person name="Witsenboer H."/>
            <person name="Zhao S."/>
            <person name="Li Z."/>
            <person name="Zhang A."/>
            <person name="Wang D."/>
            <person name="Liang C."/>
        </authorList>
    </citation>
    <scope>NUCLEOTIDE SEQUENCE [LARGE SCALE GENOMIC DNA]</scope>
    <source>
        <strain evidence="1">cv. G1812</strain>
    </source>
</reference>
<reference evidence="1" key="3">
    <citation type="submission" date="2022-06" db="UniProtKB">
        <authorList>
            <consortium name="EnsemblPlants"/>
        </authorList>
    </citation>
    <scope>IDENTIFICATION</scope>
</reference>
<organism evidence="1 2">
    <name type="scientific">Triticum urartu</name>
    <name type="common">Red wild einkorn</name>
    <name type="synonym">Crithodium urartu</name>
    <dbReference type="NCBI Taxonomy" id="4572"/>
    <lineage>
        <taxon>Eukaryota</taxon>
        <taxon>Viridiplantae</taxon>
        <taxon>Streptophyta</taxon>
        <taxon>Embryophyta</taxon>
        <taxon>Tracheophyta</taxon>
        <taxon>Spermatophyta</taxon>
        <taxon>Magnoliopsida</taxon>
        <taxon>Liliopsida</taxon>
        <taxon>Poales</taxon>
        <taxon>Poaceae</taxon>
        <taxon>BOP clade</taxon>
        <taxon>Pooideae</taxon>
        <taxon>Triticodae</taxon>
        <taxon>Triticeae</taxon>
        <taxon>Triticinae</taxon>
        <taxon>Triticum</taxon>
    </lineage>
</organism>
<protein>
    <submittedName>
        <fullName evidence="1">Uncharacterized protein</fullName>
    </submittedName>
</protein>
<dbReference type="EnsemblPlants" id="TuG1812G0400002371.01.T06">
    <property type="protein sequence ID" value="TuG1812G0400002371.01.T06"/>
    <property type="gene ID" value="TuG1812G0400002371.01"/>
</dbReference>
<dbReference type="AlphaFoldDB" id="A0A8R7U9J8"/>
<dbReference type="Gramene" id="TuG1812G0400002371.01.T06">
    <property type="protein sequence ID" value="TuG1812G0400002371.01.T06"/>
    <property type="gene ID" value="TuG1812G0400002371.01"/>
</dbReference>